<dbReference type="Proteomes" id="UP000266441">
    <property type="component" value="Unassembled WGS sequence"/>
</dbReference>
<comment type="similarity">
    <text evidence="1">Belongs to the NAD(P)-dependent epimerase/dehydratase family. SDR39U1 subfamily.</text>
</comment>
<dbReference type="InterPro" id="IPR010099">
    <property type="entry name" value="SDR39U1"/>
</dbReference>
<dbReference type="PANTHER" id="PTHR11092">
    <property type="entry name" value="SUGAR NUCLEOTIDE EPIMERASE RELATED"/>
    <property type="match status" value="1"/>
</dbReference>
<dbReference type="NCBIfam" id="TIGR01777">
    <property type="entry name" value="yfcH"/>
    <property type="match status" value="1"/>
</dbReference>
<dbReference type="RefSeq" id="WP_119349859.1">
    <property type="nucleotide sequence ID" value="NZ_QWET01000006.1"/>
</dbReference>
<accession>A0A399D1B8</accession>
<sequence length="288" mass="31469">MSITIKITGASGYLGKIISGELHKKGYEVSGIDRELLYGPAERIGDTIKNATVLINLAGAPVLQRWTAKNKKEIYDSRVLTTENLVRAIKILPPGKRPQKVISASAVGIYMPGHTHTEISQNFNTGFLGRVVTHWEAAWNSLPENIPLTIFRIAVVLGKESATIKKMLLPLKSGLGGRIGSGKQPFPFVHEKDVARAFTWAAESPGSNGIYNLAAPHLITNAEFTRAFAKTLHRPAILPVPTLALRMLFGKAATMLTESPAVIPDALKAKDFHFQYPTIETTLQEILK</sequence>
<evidence type="ECO:0000256" key="1">
    <source>
        <dbReference type="ARBA" id="ARBA00009353"/>
    </source>
</evidence>
<evidence type="ECO:0000313" key="4">
    <source>
        <dbReference type="EMBL" id="RIH65479.1"/>
    </source>
</evidence>
<dbReference type="Gene3D" id="3.40.50.720">
    <property type="entry name" value="NAD(P)-binding Rossmann-like Domain"/>
    <property type="match status" value="1"/>
</dbReference>
<dbReference type="AlphaFoldDB" id="A0A399D1B8"/>
<dbReference type="Pfam" id="PF01370">
    <property type="entry name" value="Epimerase"/>
    <property type="match status" value="1"/>
</dbReference>
<dbReference type="EMBL" id="QWET01000006">
    <property type="protein sequence ID" value="RIH65479.1"/>
    <property type="molecule type" value="Genomic_DNA"/>
</dbReference>
<dbReference type="OrthoDB" id="329806at2"/>
<evidence type="ECO:0000313" key="5">
    <source>
        <dbReference type="Proteomes" id="UP000266441"/>
    </source>
</evidence>
<dbReference type="InterPro" id="IPR013549">
    <property type="entry name" value="DUF1731"/>
</dbReference>
<gene>
    <name evidence="4" type="ORF">D1164_10185</name>
</gene>
<proteinExistence type="inferred from homology"/>
<name>A0A399D1B8_9BACT</name>
<dbReference type="Pfam" id="PF08338">
    <property type="entry name" value="DUF1731"/>
    <property type="match status" value="1"/>
</dbReference>
<dbReference type="SUPFAM" id="SSF51735">
    <property type="entry name" value="NAD(P)-binding Rossmann-fold domains"/>
    <property type="match status" value="1"/>
</dbReference>
<keyword evidence="5" id="KW-1185">Reference proteome</keyword>
<protein>
    <submittedName>
        <fullName evidence="4">TIGR01777 family protein</fullName>
    </submittedName>
</protein>
<dbReference type="InterPro" id="IPR001509">
    <property type="entry name" value="Epimerase_deHydtase"/>
</dbReference>
<evidence type="ECO:0000259" key="2">
    <source>
        <dbReference type="Pfam" id="PF01370"/>
    </source>
</evidence>
<reference evidence="4 5" key="1">
    <citation type="journal article" date="2015" name="Int. J. Syst. Evol. Microbiol.">
        <title>Mariniphaga sediminis sp. nov., isolated from coastal sediment.</title>
        <authorList>
            <person name="Wang F.Q."/>
            <person name="Shen Q.Y."/>
            <person name="Chen G.J."/>
            <person name="Du Z.J."/>
        </authorList>
    </citation>
    <scope>NUCLEOTIDE SEQUENCE [LARGE SCALE GENOMIC DNA]</scope>
    <source>
        <strain evidence="4 5">SY21</strain>
    </source>
</reference>
<organism evidence="4 5">
    <name type="scientific">Mariniphaga sediminis</name>
    <dbReference type="NCBI Taxonomy" id="1628158"/>
    <lineage>
        <taxon>Bacteria</taxon>
        <taxon>Pseudomonadati</taxon>
        <taxon>Bacteroidota</taxon>
        <taxon>Bacteroidia</taxon>
        <taxon>Marinilabiliales</taxon>
        <taxon>Prolixibacteraceae</taxon>
        <taxon>Mariniphaga</taxon>
    </lineage>
</organism>
<feature type="domain" description="DUF1731" evidence="3">
    <location>
        <begin position="240"/>
        <end position="286"/>
    </location>
</feature>
<evidence type="ECO:0000259" key="3">
    <source>
        <dbReference type="Pfam" id="PF08338"/>
    </source>
</evidence>
<comment type="caution">
    <text evidence="4">The sequence shown here is derived from an EMBL/GenBank/DDBJ whole genome shotgun (WGS) entry which is preliminary data.</text>
</comment>
<dbReference type="PANTHER" id="PTHR11092:SF0">
    <property type="entry name" value="EPIMERASE FAMILY PROTEIN SDR39U1"/>
    <property type="match status" value="1"/>
</dbReference>
<feature type="domain" description="NAD-dependent epimerase/dehydratase" evidence="2">
    <location>
        <begin position="7"/>
        <end position="214"/>
    </location>
</feature>
<dbReference type="InterPro" id="IPR036291">
    <property type="entry name" value="NAD(P)-bd_dom_sf"/>
</dbReference>